<keyword evidence="4 7" id="KW-0812">Transmembrane</keyword>
<evidence type="ECO:0000256" key="4">
    <source>
        <dbReference type="ARBA" id="ARBA00022692"/>
    </source>
</evidence>
<keyword evidence="3" id="KW-1003">Cell membrane</keyword>
<dbReference type="CDD" id="cd06261">
    <property type="entry name" value="TM_PBP2"/>
    <property type="match status" value="1"/>
</dbReference>
<dbReference type="PANTHER" id="PTHR30151:SF41">
    <property type="entry name" value="ABC TRANSPORTER PERMEASE PROTEIN"/>
    <property type="match status" value="1"/>
</dbReference>
<feature type="domain" description="ABC transmembrane type-1" evidence="8">
    <location>
        <begin position="81"/>
        <end position="265"/>
    </location>
</feature>
<comment type="similarity">
    <text evidence="7">Belongs to the binding-protein-dependent transport system permease family.</text>
</comment>
<feature type="transmembrane region" description="Helical" evidence="7">
    <location>
        <begin position="243"/>
        <end position="264"/>
    </location>
</feature>
<evidence type="ECO:0000256" key="7">
    <source>
        <dbReference type="RuleBase" id="RU363032"/>
    </source>
</evidence>
<evidence type="ECO:0000256" key="1">
    <source>
        <dbReference type="ARBA" id="ARBA00004651"/>
    </source>
</evidence>
<dbReference type="EMBL" id="SAUZ01000031">
    <property type="protein sequence ID" value="RWR17180.1"/>
    <property type="molecule type" value="Genomic_DNA"/>
</dbReference>
<dbReference type="SUPFAM" id="SSF161098">
    <property type="entry name" value="MetI-like"/>
    <property type="match status" value="1"/>
</dbReference>
<evidence type="ECO:0000256" key="3">
    <source>
        <dbReference type="ARBA" id="ARBA00022475"/>
    </source>
</evidence>
<dbReference type="Proteomes" id="UP000284476">
    <property type="component" value="Unassembled WGS sequence"/>
</dbReference>
<dbReference type="PROSITE" id="PS50928">
    <property type="entry name" value="ABC_TM1"/>
    <property type="match status" value="1"/>
</dbReference>
<accession>A0A443J9L3</accession>
<name>A0A443J9L3_9RHOB</name>
<feature type="transmembrane region" description="Helical" evidence="7">
    <location>
        <begin position="187"/>
        <end position="206"/>
    </location>
</feature>
<feature type="transmembrane region" description="Helical" evidence="7">
    <location>
        <begin position="147"/>
        <end position="166"/>
    </location>
</feature>
<dbReference type="InterPro" id="IPR000515">
    <property type="entry name" value="MetI-like"/>
</dbReference>
<evidence type="ECO:0000259" key="8">
    <source>
        <dbReference type="PROSITE" id="PS50928"/>
    </source>
</evidence>
<dbReference type="Pfam" id="PF00528">
    <property type="entry name" value="BPD_transp_1"/>
    <property type="match status" value="1"/>
</dbReference>
<evidence type="ECO:0000256" key="5">
    <source>
        <dbReference type="ARBA" id="ARBA00022989"/>
    </source>
</evidence>
<reference evidence="9 10" key="1">
    <citation type="submission" date="2019-01" db="EMBL/GenBank/DDBJ databases">
        <title>Sinorhodobacter populi sp. nov. isolated from the symptomatic bark tissue of Populus euramericana canker.</title>
        <authorList>
            <person name="Xu G."/>
        </authorList>
    </citation>
    <scope>NUCLEOTIDE SEQUENCE [LARGE SCALE GENOMIC DNA]</scope>
    <source>
        <strain evidence="9 10">SK2B-1</strain>
    </source>
</reference>
<organism evidence="9 10">
    <name type="scientific">Paenirhodobacter populi</name>
    <dbReference type="NCBI Taxonomy" id="2306993"/>
    <lineage>
        <taxon>Bacteria</taxon>
        <taxon>Pseudomonadati</taxon>
        <taxon>Pseudomonadota</taxon>
        <taxon>Alphaproteobacteria</taxon>
        <taxon>Rhodobacterales</taxon>
        <taxon>Rhodobacter group</taxon>
        <taxon>Paenirhodobacter</taxon>
    </lineage>
</organism>
<dbReference type="InterPro" id="IPR035906">
    <property type="entry name" value="MetI-like_sf"/>
</dbReference>
<comment type="caution">
    <text evidence="9">The sequence shown here is derived from an EMBL/GenBank/DDBJ whole genome shotgun (WGS) entry which is preliminary data.</text>
</comment>
<dbReference type="AlphaFoldDB" id="A0A443J9L3"/>
<proteinExistence type="inferred from homology"/>
<keyword evidence="6 7" id="KW-0472">Membrane</keyword>
<feature type="transmembrane region" description="Helical" evidence="7">
    <location>
        <begin position="30"/>
        <end position="47"/>
    </location>
</feature>
<reference evidence="9 10" key="2">
    <citation type="submission" date="2019-01" db="EMBL/GenBank/DDBJ databases">
        <authorList>
            <person name="Li Y."/>
        </authorList>
    </citation>
    <scope>NUCLEOTIDE SEQUENCE [LARGE SCALE GENOMIC DNA]</scope>
    <source>
        <strain evidence="9 10">SK2B-1</strain>
    </source>
</reference>
<dbReference type="PANTHER" id="PTHR30151">
    <property type="entry name" value="ALKANE SULFONATE ABC TRANSPORTER-RELATED, MEMBRANE SUBUNIT"/>
    <property type="match status" value="1"/>
</dbReference>
<dbReference type="GO" id="GO:0055085">
    <property type="term" value="P:transmembrane transport"/>
    <property type="evidence" value="ECO:0007669"/>
    <property type="project" value="InterPro"/>
</dbReference>
<keyword evidence="5 7" id="KW-1133">Transmembrane helix</keyword>
<comment type="subcellular location">
    <subcellularLocation>
        <location evidence="1 7">Cell membrane</location>
        <topology evidence="1 7">Multi-pass membrane protein</topology>
    </subcellularLocation>
</comment>
<gene>
    <name evidence="9" type="ORF">D2T30_19715</name>
</gene>
<evidence type="ECO:0000313" key="9">
    <source>
        <dbReference type="EMBL" id="RWR17180.1"/>
    </source>
</evidence>
<dbReference type="GO" id="GO:0005886">
    <property type="term" value="C:plasma membrane"/>
    <property type="evidence" value="ECO:0007669"/>
    <property type="project" value="UniProtKB-SubCell"/>
</dbReference>
<keyword evidence="2 7" id="KW-0813">Transport</keyword>
<protein>
    <submittedName>
        <fullName evidence="9">ABC transporter permease</fullName>
    </submittedName>
</protein>
<dbReference type="Gene3D" id="1.10.3720.10">
    <property type="entry name" value="MetI-like"/>
    <property type="match status" value="1"/>
</dbReference>
<feature type="transmembrane region" description="Helical" evidence="7">
    <location>
        <begin position="87"/>
        <end position="112"/>
    </location>
</feature>
<evidence type="ECO:0000313" key="10">
    <source>
        <dbReference type="Proteomes" id="UP000284476"/>
    </source>
</evidence>
<feature type="transmembrane region" description="Helical" evidence="7">
    <location>
        <begin position="119"/>
        <end position="141"/>
    </location>
</feature>
<sequence>MIRGLGRDLRDVVEGLHDTFGWLHRRPAHLWLRLLCLILMVALWSWLGRVLPRGFFATPGETLSALHDMLHDQRREYPSAILETLRVYLGGMALATIIGIPAGVLLGVVPLLGRALNPFVNALAATPLIALIPMIILFLGLGTQAKIVIVALGVVMPVIVNSYLGVRQTDPDLIEMARAYRLGWLRCLFRVLLPSAFPAIMAGLRLGATTGLVTSVIADFYTAMTGLGALLQVYGNSFRMDQYFVVVLTLAGIGILTTAALGMAERLLTPPPLRRGLPSRSRDRTQP</sequence>
<evidence type="ECO:0000256" key="6">
    <source>
        <dbReference type="ARBA" id="ARBA00023136"/>
    </source>
</evidence>
<evidence type="ECO:0000256" key="2">
    <source>
        <dbReference type="ARBA" id="ARBA00022448"/>
    </source>
</evidence>
<feature type="transmembrane region" description="Helical" evidence="7">
    <location>
        <begin position="212"/>
        <end position="231"/>
    </location>
</feature>